<comment type="caution">
    <text evidence="1">The sequence shown here is derived from an EMBL/GenBank/DDBJ whole genome shotgun (WGS) entry which is preliminary data.</text>
</comment>
<dbReference type="AlphaFoldDB" id="A0A8H7F0N9"/>
<gene>
    <name evidence="1" type="ORF">Agabi119p4_7043</name>
</gene>
<dbReference type="EMBL" id="JABXXO010000009">
    <property type="protein sequence ID" value="KAF7771069.1"/>
    <property type="molecule type" value="Genomic_DNA"/>
</dbReference>
<dbReference type="Proteomes" id="UP000629468">
    <property type="component" value="Unassembled WGS sequence"/>
</dbReference>
<reference evidence="1 2" key="1">
    <citation type="journal article" name="Sci. Rep.">
        <title>Telomere-to-telomere assembled and centromere annotated genomes of the two main subspecies of the button mushroom Agaricus bisporus reveal especially polymorphic chromosome ends.</title>
        <authorList>
            <person name="Sonnenberg A.S.M."/>
            <person name="Sedaghat-Telgerd N."/>
            <person name="Lavrijssen B."/>
            <person name="Ohm R.A."/>
            <person name="Hendrickx P.M."/>
            <person name="Scholtmeijer K."/>
            <person name="Baars J.J.P."/>
            <person name="van Peer A."/>
        </authorList>
    </citation>
    <scope>NUCLEOTIDE SEQUENCE [LARGE SCALE GENOMIC DNA]</scope>
    <source>
        <strain evidence="1 2">H119_p4</strain>
    </source>
</reference>
<protein>
    <submittedName>
        <fullName evidence="1">Uncharacterized protein</fullName>
    </submittedName>
</protein>
<evidence type="ECO:0000313" key="1">
    <source>
        <dbReference type="EMBL" id="KAF7771069.1"/>
    </source>
</evidence>
<accession>A0A8H7F0N9</accession>
<proteinExistence type="predicted"/>
<sequence>MFGVIHTCHSRCPSLARPRSVLLERLGLLLQAENPSYPKLTDRETQAHENSELLPTIPRLPRTRQVARFGSPTWRANEEVVTFLTVQGFSS</sequence>
<name>A0A8H7F0N9_AGABI</name>
<evidence type="ECO:0000313" key="2">
    <source>
        <dbReference type="Proteomes" id="UP000629468"/>
    </source>
</evidence>
<organism evidence="1 2">
    <name type="scientific">Agaricus bisporus var. burnettii</name>
    <dbReference type="NCBI Taxonomy" id="192524"/>
    <lineage>
        <taxon>Eukaryota</taxon>
        <taxon>Fungi</taxon>
        <taxon>Dikarya</taxon>
        <taxon>Basidiomycota</taxon>
        <taxon>Agaricomycotina</taxon>
        <taxon>Agaricomycetes</taxon>
        <taxon>Agaricomycetidae</taxon>
        <taxon>Agaricales</taxon>
        <taxon>Agaricineae</taxon>
        <taxon>Agaricaceae</taxon>
        <taxon>Agaricus</taxon>
    </lineage>
</organism>